<evidence type="ECO:0000256" key="3">
    <source>
        <dbReference type="ARBA" id="ARBA00022989"/>
    </source>
</evidence>
<dbReference type="PANTHER" id="PTHR21624">
    <property type="entry name" value="STEROL DESATURASE-RELATED PROTEIN"/>
    <property type="match status" value="1"/>
</dbReference>
<evidence type="ECO:0000256" key="2">
    <source>
        <dbReference type="ARBA" id="ARBA00022692"/>
    </source>
</evidence>
<evidence type="ECO:0000256" key="5">
    <source>
        <dbReference type="ARBA" id="ARBA00023098"/>
    </source>
</evidence>
<evidence type="ECO:0000259" key="8">
    <source>
        <dbReference type="Pfam" id="PF04116"/>
    </source>
</evidence>
<protein>
    <submittedName>
        <fullName evidence="9">Sterol desaturase</fullName>
    </submittedName>
</protein>
<accession>A0A4Q0YRH1</accession>
<dbReference type="InterPro" id="IPR051689">
    <property type="entry name" value="Sterol_desaturase/TMEM195"/>
</dbReference>
<evidence type="ECO:0000256" key="6">
    <source>
        <dbReference type="ARBA" id="ARBA00023136"/>
    </source>
</evidence>
<keyword evidence="5" id="KW-0443">Lipid metabolism</keyword>
<comment type="subcellular location">
    <subcellularLocation>
        <location evidence="1">Endomembrane system</location>
        <topology evidence="1">Multi-pass membrane protein</topology>
    </subcellularLocation>
</comment>
<evidence type="ECO:0000313" key="10">
    <source>
        <dbReference type="Proteomes" id="UP000290287"/>
    </source>
</evidence>
<organism evidence="9 10">
    <name type="scientific">Veronia nyctiphanis</name>
    <dbReference type="NCBI Taxonomy" id="1278244"/>
    <lineage>
        <taxon>Bacteria</taxon>
        <taxon>Pseudomonadati</taxon>
        <taxon>Pseudomonadota</taxon>
        <taxon>Gammaproteobacteria</taxon>
        <taxon>Vibrionales</taxon>
        <taxon>Vibrionaceae</taxon>
        <taxon>Veronia</taxon>
    </lineage>
</organism>
<sequence>MKMDFIVEHPDYLLLLLGPLFVTCMVLEWLLGVRAGKLPATATYQPRETLCNFILAGMHQASEVLFGLMVINVYIWLFDWRLFDIKMSVSMFLVLLLAQDFCYYWFHRASHRIRWFWAAHSTHHSSESMNFSTAFRQSLMYPVAGMWLFWLPLVIVGFPPNWVIFAVLLSLGLQFIIHTQWIRSFGIFDWVFNSPSHHRVHHGRNPQYIDKNYGGVLIIWDRLFGTFEPEVETVDYGITTPIDSGNPLTSTFTEWQSMWREVSASNASLRERLHAVIAPPKTGNEK</sequence>
<dbReference type="OrthoDB" id="9770329at2"/>
<keyword evidence="2 7" id="KW-0812">Transmembrane</keyword>
<evidence type="ECO:0000256" key="7">
    <source>
        <dbReference type="SAM" id="Phobius"/>
    </source>
</evidence>
<dbReference type="Proteomes" id="UP000290287">
    <property type="component" value="Unassembled WGS sequence"/>
</dbReference>
<feature type="transmembrane region" description="Helical" evidence="7">
    <location>
        <begin position="12"/>
        <end position="32"/>
    </location>
</feature>
<dbReference type="EMBL" id="PEIB01000011">
    <property type="protein sequence ID" value="RXJ73203.1"/>
    <property type="molecule type" value="Genomic_DNA"/>
</dbReference>
<dbReference type="GO" id="GO:0016020">
    <property type="term" value="C:membrane"/>
    <property type="evidence" value="ECO:0007669"/>
    <property type="project" value="GOC"/>
</dbReference>
<evidence type="ECO:0000256" key="4">
    <source>
        <dbReference type="ARBA" id="ARBA00023002"/>
    </source>
</evidence>
<dbReference type="PANTHER" id="PTHR21624:SF1">
    <property type="entry name" value="ALKYLGLYCEROL MONOOXYGENASE"/>
    <property type="match status" value="1"/>
</dbReference>
<dbReference type="GO" id="GO:0050479">
    <property type="term" value="F:glyceryl-ether monooxygenase activity"/>
    <property type="evidence" value="ECO:0007669"/>
    <property type="project" value="TreeGrafter"/>
</dbReference>
<dbReference type="GO" id="GO:0006643">
    <property type="term" value="P:membrane lipid metabolic process"/>
    <property type="evidence" value="ECO:0007669"/>
    <property type="project" value="TreeGrafter"/>
</dbReference>
<keyword evidence="3 7" id="KW-1133">Transmembrane helix</keyword>
<keyword evidence="10" id="KW-1185">Reference proteome</keyword>
<keyword evidence="6 7" id="KW-0472">Membrane</keyword>
<dbReference type="GO" id="GO:0005506">
    <property type="term" value="F:iron ion binding"/>
    <property type="evidence" value="ECO:0007669"/>
    <property type="project" value="InterPro"/>
</dbReference>
<evidence type="ECO:0000256" key="1">
    <source>
        <dbReference type="ARBA" id="ARBA00004127"/>
    </source>
</evidence>
<dbReference type="Pfam" id="PF04116">
    <property type="entry name" value="FA_hydroxylase"/>
    <property type="match status" value="1"/>
</dbReference>
<comment type="caution">
    <text evidence="9">The sequence shown here is derived from an EMBL/GenBank/DDBJ whole genome shotgun (WGS) entry which is preliminary data.</text>
</comment>
<evidence type="ECO:0000313" key="9">
    <source>
        <dbReference type="EMBL" id="RXJ73203.1"/>
    </source>
</evidence>
<dbReference type="GO" id="GO:0012505">
    <property type="term" value="C:endomembrane system"/>
    <property type="evidence" value="ECO:0007669"/>
    <property type="project" value="UniProtKB-SubCell"/>
</dbReference>
<proteinExistence type="predicted"/>
<dbReference type="InterPro" id="IPR006694">
    <property type="entry name" value="Fatty_acid_hydroxylase"/>
</dbReference>
<gene>
    <name evidence="9" type="ORF">CS022_10655</name>
</gene>
<dbReference type="GO" id="GO:0008610">
    <property type="term" value="P:lipid biosynthetic process"/>
    <property type="evidence" value="ECO:0007669"/>
    <property type="project" value="InterPro"/>
</dbReference>
<feature type="transmembrane region" description="Helical" evidence="7">
    <location>
        <begin position="89"/>
        <end position="106"/>
    </location>
</feature>
<name>A0A4Q0YRH1_9GAMM</name>
<dbReference type="AlphaFoldDB" id="A0A4Q0YRH1"/>
<feature type="domain" description="Fatty acid hydroxylase" evidence="8">
    <location>
        <begin position="92"/>
        <end position="226"/>
    </location>
</feature>
<feature type="transmembrane region" description="Helical" evidence="7">
    <location>
        <begin position="53"/>
        <end position="77"/>
    </location>
</feature>
<reference evidence="9 10" key="1">
    <citation type="submission" date="2017-10" db="EMBL/GenBank/DDBJ databases">
        <title>Nyctiphanis sp. nov., isolated from the stomach of the euphausiid Nyctiphanes simplex (Hansen, 1911) in the Gulf of California.</title>
        <authorList>
            <person name="Gomez-Gil B."/>
            <person name="Aguilar-Mendez M."/>
            <person name="Lopez-Cortes A."/>
            <person name="Gomez-Gutierrez J."/>
            <person name="Roque A."/>
            <person name="Lang E."/>
            <person name="Gonzalez-Castillo A."/>
        </authorList>
    </citation>
    <scope>NUCLEOTIDE SEQUENCE [LARGE SCALE GENOMIC DNA]</scope>
    <source>
        <strain evidence="9 10">CAIM 600</strain>
    </source>
</reference>
<keyword evidence="4" id="KW-0560">Oxidoreductase</keyword>
<dbReference type="RefSeq" id="WP_129122250.1">
    <property type="nucleotide sequence ID" value="NZ_PEIB01000011.1"/>
</dbReference>